<reference evidence="2" key="1">
    <citation type="journal article" date="2018" name="Antonie Van Leeuwenhoek">
        <title>Proteinivorax hydrogeniformans sp. nov., an anaerobic, haloalkaliphilic bacterium fermenting proteinaceous compounds with high hydrogen production.</title>
        <authorList>
            <person name="Boltyanskaya Y."/>
            <person name="Detkova E."/>
            <person name="Pimenov N."/>
            <person name="Kevbrin V."/>
        </authorList>
    </citation>
    <scope>NUCLEOTIDE SEQUENCE</scope>
    <source>
        <strain evidence="2">Z-710</strain>
    </source>
</reference>
<accession>A0AAU8HRJ8</accession>
<organism evidence="2">
    <name type="scientific">Proteinivorax hydrogeniformans</name>
    <dbReference type="NCBI Taxonomy" id="1826727"/>
    <lineage>
        <taxon>Bacteria</taxon>
        <taxon>Bacillati</taxon>
        <taxon>Bacillota</taxon>
        <taxon>Clostridia</taxon>
        <taxon>Eubacteriales</taxon>
        <taxon>Proteinivoracaceae</taxon>
        <taxon>Proteinivorax</taxon>
    </lineage>
</organism>
<reference evidence="2" key="2">
    <citation type="submission" date="2024-06" db="EMBL/GenBank/DDBJ databases">
        <authorList>
            <person name="Petrova K.O."/>
            <person name="Toshchakov S.V."/>
            <person name="Boltjanskaja Y.V."/>
            <person name="Kevbrin V.V."/>
        </authorList>
    </citation>
    <scope>NUCLEOTIDE SEQUENCE</scope>
    <source>
        <strain evidence="2">Z-710</strain>
    </source>
</reference>
<proteinExistence type="predicted"/>
<feature type="signal peptide" evidence="1">
    <location>
        <begin position="1"/>
        <end position="21"/>
    </location>
</feature>
<protein>
    <submittedName>
        <fullName evidence="2">Uncharacterized protein</fullName>
    </submittedName>
</protein>
<dbReference type="RefSeq" id="WP_353892643.1">
    <property type="nucleotide sequence ID" value="NZ_CP159485.1"/>
</dbReference>
<dbReference type="EMBL" id="CP159485">
    <property type="protein sequence ID" value="XCI28066.1"/>
    <property type="molecule type" value="Genomic_DNA"/>
</dbReference>
<gene>
    <name evidence="2" type="ORF">PRVXH_002003</name>
</gene>
<name>A0AAU8HRJ8_9FIRM</name>
<keyword evidence="1" id="KW-0732">Signal</keyword>
<feature type="chain" id="PRO_5043650175" evidence="1">
    <location>
        <begin position="22"/>
        <end position="162"/>
    </location>
</feature>
<evidence type="ECO:0000256" key="1">
    <source>
        <dbReference type="SAM" id="SignalP"/>
    </source>
</evidence>
<evidence type="ECO:0000313" key="2">
    <source>
        <dbReference type="EMBL" id="XCI28066.1"/>
    </source>
</evidence>
<sequence>MKKVFISLVVLFMLLTQTASTLSVMVDQEKTLIVSGKQNMIRYEVYQGAIDEHYVLRLYKDAQKGYTPQIRDIVVDLEVENGNLLSVAPAGKLDQNISQNKFYSSRGLNSQLKDEGLFLVFKTVPAENSGTVNITFSTTEYTQLSRSSETKVSDNISFEITN</sequence>
<dbReference type="AlphaFoldDB" id="A0AAU8HRJ8"/>